<organism evidence="8 9">
    <name type="scientific">Rotaria magnacalcarata</name>
    <dbReference type="NCBI Taxonomy" id="392030"/>
    <lineage>
        <taxon>Eukaryota</taxon>
        <taxon>Metazoa</taxon>
        <taxon>Spiralia</taxon>
        <taxon>Gnathifera</taxon>
        <taxon>Rotifera</taxon>
        <taxon>Eurotatoria</taxon>
        <taxon>Bdelloidea</taxon>
        <taxon>Philodinida</taxon>
        <taxon>Philodinidae</taxon>
        <taxon>Rotaria</taxon>
    </lineage>
</organism>
<dbReference type="GO" id="GO:0020037">
    <property type="term" value="F:heme binding"/>
    <property type="evidence" value="ECO:0007669"/>
    <property type="project" value="InterPro"/>
</dbReference>
<proteinExistence type="inferred from homology"/>
<evidence type="ECO:0000256" key="4">
    <source>
        <dbReference type="ARBA" id="ARBA00023136"/>
    </source>
</evidence>
<evidence type="ECO:0000256" key="7">
    <source>
        <dbReference type="SAM" id="Phobius"/>
    </source>
</evidence>
<evidence type="ECO:0000313" key="8">
    <source>
        <dbReference type="EMBL" id="CAF2130972.1"/>
    </source>
</evidence>
<dbReference type="GO" id="GO:0004497">
    <property type="term" value="F:monooxygenase activity"/>
    <property type="evidence" value="ECO:0007669"/>
    <property type="project" value="UniProtKB-KW"/>
</dbReference>
<keyword evidence="5 6" id="KW-0349">Heme</keyword>
<reference evidence="8" key="1">
    <citation type="submission" date="2021-02" db="EMBL/GenBank/DDBJ databases">
        <authorList>
            <person name="Nowell W R."/>
        </authorList>
    </citation>
    <scope>NUCLEOTIDE SEQUENCE</scope>
</reference>
<dbReference type="Proteomes" id="UP000663856">
    <property type="component" value="Unassembled WGS sequence"/>
</dbReference>
<dbReference type="PANTHER" id="PTHR24291:SF189">
    <property type="entry name" value="CYTOCHROME P450 4C3-RELATED"/>
    <property type="match status" value="1"/>
</dbReference>
<dbReference type="EMBL" id="CAJNRF010011384">
    <property type="protein sequence ID" value="CAF2130972.1"/>
    <property type="molecule type" value="Genomic_DNA"/>
</dbReference>
<keyword evidence="5 6" id="KW-0479">Metal-binding</keyword>
<dbReference type="InterPro" id="IPR001128">
    <property type="entry name" value="Cyt_P450"/>
</dbReference>
<feature type="binding site" description="axial binding residue" evidence="5">
    <location>
        <position position="477"/>
    </location>
    <ligand>
        <name>heme</name>
        <dbReference type="ChEBI" id="CHEBI:30413"/>
    </ligand>
    <ligandPart>
        <name>Fe</name>
        <dbReference type="ChEBI" id="CHEBI:18248"/>
    </ligandPart>
</feature>
<keyword evidence="5 6" id="KW-0408">Iron</keyword>
<dbReference type="GO" id="GO:0005789">
    <property type="term" value="C:endoplasmic reticulum membrane"/>
    <property type="evidence" value="ECO:0007669"/>
    <property type="project" value="UniProtKB-SubCell"/>
</dbReference>
<dbReference type="InterPro" id="IPR017972">
    <property type="entry name" value="Cyt_P450_CS"/>
</dbReference>
<dbReference type="AlphaFoldDB" id="A0A816VZF2"/>
<feature type="transmembrane region" description="Helical" evidence="7">
    <location>
        <begin position="6"/>
        <end position="26"/>
    </location>
</feature>
<evidence type="ECO:0000256" key="1">
    <source>
        <dbReference type="ARBA" id="ARBA00004586"/>
    </source>
</evidence>
<gene>
    <name evidence="8" type="ORF">WKI299_LOCUS26277</name>
</gene>
<comment type="similarity">
    <text evidence="2 6">Belongs to the cytochrome P450 family.</text>
</comment>
<evidence type="ECO:0000256" key="2">
    <source>
        <dbReference type="ARBA" id="ARBA00010617"/>
    </source>
</evidence>
<keyword evidence="6" id="KW-0503">Monooxygenase</keyword>
<keyword evidence="3" id="KW-0256">Endoplasmic reticulum</keyword>
<dbReference type="PROSITE" id="PS00086">
    <property type="entry name" value="CYTOCHROME_P450"/>
    <property type="match status" value="1"/>
</dbReference>
<protein>
    <recommendedName>
        <fullName evidence="10">Cytochrome P450</fullName>
    </recommendedName>
</protein>
<evidence type="ECO:0000256" key="5">
    <source>
        <dbReference type="PIRSR" id="PIRSR602401-1"/>
    </source>
</evidence>
<dbReference type="Gene3D" id="1.10.630.10">
    <property type="entry name" value="Cytochrome P450"/>
    <property type="match status" value="1"/>
</dbReference>
<evidence type="ECO:0008006" key="10">
    <source>
        <dbReference type="Google" id="ProtNLM"/>
    </source>
</evidence>
<dbReference type="GO" id="GO:0005506">
    <property type="term" value="F:iron ion binding"/>
    <property type="evidence" value="ECO:0007669"/>
    <property type="project" value="InterPro"/>
</dbReference>
<dbReference type="GO" id="GO:0016705">
    <property type="term" value="F:oxidoreductase activity, acting on paired donors, with incorporation or reduction of molecular oxygen"/>
    <property type="evidence" value="ECO:0007669"/>
    <property type="project" value="InterPro"/>
</dbReference>
<comment type="caution">
    <text evidence="8">The sequence shown here is derived from an EMBL/GenBank/DDBJ whole genome shotgun (WGS) entry which is preliminary data.</text>
</comment>
<comment type="subcellular location">
    <subcellularLocation>
        <location evidence="1">Endoplasmic reticulum membrane</location>
    </subcellularLocation>
</comment>
<keyword evidence="6" id="KW-0560">Oxidoreductase</keyword>
<keyword evidence="7" id="KW-1133">Transmembrane helix</keyword>
<evidence type="ECO:0000256" key="3">
    <source>
        <dbReference type="ARBA" id="ARBA00022824"/>
    </source>
</evidence>
<dbReference type="Pfam" id="PF00067">
    <property type="entry name" value="p450"/>
    <property type="match status" value="1"/>
</dbReference>
<keyword evidence="7" id="KW-0812">Transmembrane</keyword>
<dbReference type="PANTHER" id="PTHR24291">
    <property type="entry name" value="CYTOCHROME P450 FAMILY 4"/>
    <property type="match status" value="1"/>
</dbReference>
<accession>A0A816VZF2</accession>
<dbReference type="SUPFAM" id="SSF48264">
    <property type="entry name" value="Cytochrome P450"/>
    <property type="match status" value="1"/>
</dbReference>
<sequence>MVFLASSIISIIFFLFIVYYLVPVWVKHIRLRRDYRNITYLPISRIPFVGNIHQFDKRPHVFSSLLVRMAKLCQQQQEQGCFCLWYSLWPMIFACTGQNLATFINNSKQLVKSFDYTFLEPWLKTGLLTSNNAKWRTRRRLITPAFHDTQLLHNFMLIFNEQACIFARRLGECIRTGEKGKAFDMFPYISSCTLDIIAETAMGEHVDAQSSEGKNAFVTATGRVCGIINQRIRSPWLWPVWIFDRLPLGREQAKNLKVLHDVSRKIIADRIATFNAENTNSVNDKKGTRRLVFLDSLLVQMKSEQLSLDDIQEEVDTFMFEGHDTTAAAVNFACYLIGSHPDVQAKVHAEMDAIFSDDRERPCTMDDAQRMIYLDAVIKESMRLLPPVTAVIREIQEDFVCSKLNITGIVLSSLVIDGQIIRKGTTMYIFIYGVHHDPNVFPQPGRFDPNRFYESIEVDEERSPYAFVPFSAGSRNCIGQRFAQLEEKTILSTLLRRYTFRATQTIDELELCFEAIMRPEVPIKLIVEHRQL</sequence>
<dbReference type="PRINTS" id="PR00463">
    <property type="entry name" value="EP450I"/>
</dbReference>
<comment type="cofactor">
    <cofactor evidence="5">
        <name>heme</name>
        <dbReference type="ChEBI" id="CHEBI:30413"/>
    </cofactor>
</comment>
<dbReference type="InterPro" id="IPR050196">
    <property type="entry name" value="Cytochrome_P450_Monoox"/>
</dbReference>
<evidence type="ECO:0000256" key="6">
    <source>
        <dbReference type="RuleBase" id="RU000461"/>
    </source>
</evidence>
<keyword evidence="4 7" id="KW-0472">Membrane</keyword>
<dbReference type="PRINTS" id="PR00385">
    <property type="entry name" value="P450"/>
</dbReference>
<dbReference type="InterPro" id="IPR036396">
    <property type="entry name" value="Cyt_P450_sf"/>
</dbReference>
<dbReference type="InterPro" id="IPR002401">
    <property type="entry name" value="Cyt_P450_E_grp-I"/>
</dbReference>
<evidence type="ECO:0000313" key="9">
    <source>
        <dbReference type="Proteomes" id="UP000663856"/>
    </source>
</evidence>
<name>A0A816VZF2_9BILA</name>